<feature type="transmembrane region" description="Helical" evidence="8">
    <location>
        <begin position="259"/>
        <end position="282"/>
    </location>
</feature>
<accession>A0ABY1MYY0</accession>
<reference evidence="10 11" key="1">
    <citation type="submission" date="2017-05" db="EMBL/GenBank/DDBJ databases">
        <authorList>
            <person name="Varghese N."/>
            <person name="Submissions S."/>
        </authorList>
    </citation>
    <scope>NUCLEOTIDE SEQUENCE [LARGE SCALE GENOMIC DNA]</scope>
    <source>
        <strain evidence="10 11">DSM 45139</strain>
    </source>
</reference>
<dbReference type="SMART" id="SM00014">
    <property type="entry name" value="acidPPc"/>
    <property type="match status" value="1"/>
</dbReference>
<dbReference type="InterPro" id="IPR036938">
    <property type="entry name" value="PAP2/HPO_sf"/>
</dbReference>
<proteinExistence type="predicted"/>
<feature type="transmembrane region" description="Helical" evidence="8">
    <location>
        <begin position="206"/>
        <end position="226"/>
    </location>
</feature>
<evidence type="ECO:0000256" key="2">
    <source>
        <dbReference type="ARBA" id="ARBA00022475"/>
    </source>
</evidence>
<evidence type="ECO:0000256" key="8">
    <source>
        <dbReference type="SAM" id="Phobius"/>
    </source>
</evidence>
<evidence type="ECO:0000313" key="11">
    <source>
        <dbReference type="Proteomes" id="UP000315460"/>
    </source>
</evidence>
<organism evidence="10 11">
    <name type="scientific">Dietzia kunjamensis subsp. schimae</name>
    <dbReference type="NCBI Taxonomy" id="498198"/>
    <lineage>
        <taxon>Bacteria</taxon>
        <taxon>Bacillati</taxon>
        <taxon>Actinomycetota</taxon>
        <taxon>Actinomycetes</taxon>
        <taxon>Mycobacteriales</taxon>
        <taxon>Dietziaceae</taxon>
        <taxon>Dietzia</taxon>
    </lineage>
</organism>
<feature type="transmembrane region" description="Helical" evidence="8">
    <location>
        <begin position="165"/>
        <end position="186"/>
    </location>
</feature>
<gene>
    <name evidence="10" type="ORF">SAMN06265174_102309</name>
</gene>
<feature type="transmembrane region" description="Helical" evidence="8">
    <location>
        <begin position="135"/>
        <end position="158"/>
    </location>
</feature>
<keyword evidence="5 8" id="KW-1133">Transmembrane helix</keyword>
<comment type="subcellular location">
    <subcellularLocation>
        <location evidence="1">Cell membrane</location>
        <topology evidence="1">Multi-pass membrane protein</topology>
    </subcellularLocation>
</comment>
<dbReference type="EMBL" id="FXTG01000002">
    <property type="protein sequence ID" value="SMO55683.1"/>
    <property type="molecule type" value="Genomic_DNA"/>
</dbReference>
<evidence type="ECO:0000256" key="5">
    <source>
        <dbReference type="ARBA" id="ARBA00022989"/>
    </source>
</evidence>
<protein>
    <submittedName>
        <fullName evidence="10">Membrane-associated phospholipid phosphatase</fullName>
    </submittedName>
</protein>
<evidence type="ECO:0000256" key="7">
    <source>
        <dbReference type="SAM" id="MobiDB-lite"/>
    </source>
</evidence>
<evidence type="ECO:0000256" key="6">
    <source>
        <dbReference type="ARBA" id="ARBA00023136"/>
    </source>
</evidence>
<dbReference type="CDD" id="cd03392">
    <property type="entry name" value="PAP2_like_2"/>
    <property type="match status" value="1"/>
</dbReference>
<keyword evidence="6 8" id="KW-0472">Membrane</keyword>
<comment type="caution">
    <text evidence="10">The sequence shown here is derived from an EMBL/GenBank/DDBJ whole genome shotgun (WGS) entry which is preliminary data.</text>
</comment>
<feature type="transmembrane region" description="Helical" evidence="8">
    <location>
        <begin position="233"/>
        <end position="253"/>
    </location>
</feature>
<dbReference type="Proteomes" id="UP000315460">
    <property type="component" value="Unassembled WGS sequence"/>
</dbReference>
<keyword evidence="4" id="KW-0378">Hydrolase</keyword>
<dbReference type="Pfam" id="PF01569">
    <property type="entry name" value="PAP2"/>
    <property type="match status" value="1"/>
</dbReference>
<dbReference type="PANTHER" id="PTHR14969:SF62">
    <property type="entry name" value="DECAPRENYLPHOSPHORYL-5-PHOSPHORIBOSE PHOSPHATASE RV3807C-RELATED"/>
    <property type="match status" value="1"/>
</dbReference>
<dbReference type="SUPFAM" id="SSF48317">
    <property type="entry name" value="Acid phosphatase/Vanadium-dependent haloperoxidase"/>
    <property type="match status" value="1"/>
</dbReference>
<keyword evidence="2" id="KW-1003">Cell membrane</keyword>
<feature type="region of interest" description="Disordered" evidence="7">
    <location>
        <begin position="45"/>
        <end position="66"/>
    </location>
</feature>
<evidence type="ECO:0000256" key="1">
    <source>
        <dbReference type="ARBA" id="ARBA00004651"/>
    </source>
</evidence>
<name>A0ABY1MYY0_9ACTN</name>
<dbReference type="Gene3D" id="1.20.144.10">
    <property type="entry name" value="Phosphatidic acid phosphatase type 2/haloperoxidase"/>
    <property type="match status" value="2"/>
</dbReference>
<evidence type="ECO:0000313" key="10">
    <source>
        <dbReference type="EMBL" id="SMO55683.1"/>
    </source>
</evidence>
<feature type="domain" description="Phosphatidic acid phosphatase type 2/haloperoxidase" evidence="9">
    <location>
        <begin position="164"/>
        <end position="274"/>
    </location>
</feature>
<dbReference type="PANTHER" id="PTHR14969">
    <property type="entry name" value="SPHINGOSINE-1-PHOSPHATE PHOSPHOHYDROLASE"/>
    <property type="match status" value="1"/>
</dbReference>
<sequence>MRVSSGGGESRVPINGPWREHSLAPIRARPIRVLSVNLPRLVSVTSDNTGPEADPEVEPVADRGTDRDGNLVGRSLVRRSVSALAVAGLAFVVPLLFFVLLAEDVAEQEIFPFDRPVMLWLHSVSTPSLTAVMEAVTLLGGIVVVPVAATGAAVALWCRDSRRNATLLAAAVVGSTLLNTALKSVFQRSRPDFWEHLVTENSYSFPSGHAMASMALAASLVVLAWGTRWRWRAVVAGAVYVLAVGVSRMYLGVHYPSDVIAGWCVSVLWVAVVVMVLDRIVLDRIEAWHHRRGGGTDLLA</sequence>
<keyword evidence="3 8" id="KW-0812">Transmembrane</keyword>
<evidence type="ECO:0000259" key="9">
    <source>
        <dbReference type="SMART" id="SM00014"/>
    </source>
</evidence>
<feature type="transmembrane region" description="Helical" evidence="8">
    <location>
        <begin position="81"/>
        <end position="102"/>
    </location>
</feature>
<dbReference type="InterPro" id="IPR000326">
    <property type="entry name" value="PAP2/HPO"/>
</dbReference>
<evidence type="ECO:0000256" key="3">
    <source>
        <dbReference type="ARBA" id="ARBA00022692"/>
    </source>
</evidence>
<evidence type="ECO:0000256" key="4">
    <source>
        <dbReference type="ARBA" id="ARBA00022801"/>
    </source>
</evidence>
<keyword evidence="11" id="KW-1185">Reference proteome</keyword>